<dbReference type="PANTHER" id="PTHR47765:SF2">
    <property type="entry name" value="EXONUCLEASE MUT-7 HOMOLOG"/>
    <property type="match status" value="1"/>
</dbReference>
<dbReference type="PANTHER" id="PTHR47765">
    <property type="entry name" value="3'-5' EXONUCLEASE DOMAIN-CONTAINING PROTEIN"/>
    <property type="match status" value="1"/>
</dbReference>
<evidence type="ECO:0000313" key="2">
    <source>
        <dbReference type="EMBL" id="MFC4666069.1"/>
    </source>
</evidence>
<name>A0ABV9K7Z3_9PORP</name>
<organism evidence="2 3">
    <name type="scientific">Falsiporphyromonas endometrii</name>
    <dbReference type="NCBI Taxonomy" id="1387297"/>
    <lineage>
        <taxon>Bacteria</taxon>
        <taxon>Pseudomonadati</taxon>
        <taxon>Bacteroidota</taxon>
        <taxon>Bacteroidia</taxon>
        <taxon>Bacteroidales</taxon>
        <taxon>Porphyromonadaceae</taxon>
        <taxon>Falsiporphyromonas</taxon>
    </lineage>
</organism>
<dbReference type="InterPro" id="IPR052408">
    <property type="entry name" value="Exonuclease_MUT-7-like"/>
</dbReference>
<comment type="caution">
    <text evidence="2">The sequence shown here is derived from an EMBL/GenBank/DDBJ whole genome shotgun (WGS) entry which is preliminary data.</text>
</comment>
<keyword evidence="2" id="KW-0378">Hydrolase</keyword>
<dbReference type="Proteomes" id="UP001596020">
    <property type="component" value="Unassembled WGS sequence"/>
</dbReference>
<feature type="domain" description="3'-5' exonuclease" evidence="1">
    <location>
        <begin position="23"/>
        <end position="192"/>
    </location>
</feature>
<accession>A0ABV9K7Z3</accession>
<dbReference type="CDD" id="cd06141">
    <property type="entry name" value="WRN_exo"/>
    <property type="match status" value="1"/>
</dbReference>
<dbReference type="Pfam" id="PF01612">
    <property type="entry name" value="DNA_pol_A_exo1"/>
    <property type="match status" value="1"/>
</dbReference>
<dbReference type="EC" id="3.1.-.-" evidence="2"/>
<dbReference type="Gene3D" id="3.30.420.10">
    <property type="entry name" value="Ribonuclease H-like superfamily/Ribonuclease H"/>
    <property type="match status" value="1"/>
</dbReference>
<keyword evidence="2" id="KW-0540">Nuclease</keyword>
<evidence type="ECO:0000313" key="3">
    <source>
        <dbReference type="Proteomes" id="UP001596020"/>
    </source>
</evidence>
<protein>
    <submittedName>
        <fullName evidence="2">3'-5' exonuclease</fullName>
        <ecNumber evidence="2">3.1.-.-</ecNumber>
    </submittedName>
</protein>
<dbReference type="SUPFAM" id="SSF53098">
    <property type="entry name" value="Ribonuclease H-like"/>
    <property type="match status" value="1"/>
</dbReference>
<dbReference type="GO" id="GO:0004527">
    <property type="term" value="F:exonuclease activity"/>
    <property type="evidence" value="ECO:0007669"/>
    <property type="project" value="UniProtKB-KW"/>
</dbReference>
<proteinExistence type="predicted"/>
<dbReference type="InterPro" id="IPR036397">
    <property type="entry name" value="RNaseH_sf"/>
</dbReference>
<dbReference type="EMBL" id="JBHSGO010000170">
    <property type="protein sequence ID" value="MFC4666069.1"/>
    <property type="molecule type" value="Genomic_DNA"/>
</dbReference>
<keyword evidence="2" id="KW-0269">Exonuclease</keyword>
<sequence length="201" mass="22662">MFQSTIDKDLIKDFPIEVFPGKIHLVDTARKLKPCLESLNKETILGFDTETKPCFTKGCRTTVSLLQLSTQEDCYLIRLNKVGMTSEIIDLLSNEKILKVGLSIHDDYISLRRKEPFEQGGFVELQKLCPGYGIKDSSLRKVYAIMFGKAISKAQQLSNWENAKLTAAQQAYAALDAWACLQIYNKLMTLPSPHPVKFALL</sequence>
<keyword evidence="3" id="KW-1185">Reference proteome</keyword>
<gene>
    <name evidence="2" type="ORF">ACFO3G_05580</name>
</gene>
<dbReference type="RefSeq" id="WP_380078776.1">
    <property type="nucleotide sequence ID" value="NZ_JBHSGO010000170.1"/>
</dbReference>
<evidence type="ECO:0000259" key="1">
    <source>
        <dbReference type="SMART" id="SM00474"/>
    </source>
</evidence>
<dbReference type="InterPro" id="IPR012337">
    <property type="entry name" value="RNaseH-like_sf"/>
</dbReference>
<reference evidence="3" key="1">
    <citation type="journal article" date="2019" name="Int. J. Syst. Evol. Microbiol.">
        <title>The Global Catalogue of Microorganisms (GCM) 10K type strain sequencing project: providing services to taxonomists for standard genome sequencing and annotation.</title>
        <authorList>
            <consortium name="The Broad Institute Genomics Platform"/>
            <consortium name="The Broad Institute Genome Sequencing Center for Infectious Disease"/>
            <person name="Wu L."/>
            <person name="Ma J."/>
        </authorList>
    </citation>
    <scope>NUCLEOTIDE SEQUENCE [LARGE SCALE GENOMIC DNA]</scope>
    <source>
        <strain evidence="3">CGMCC 4.7357</strain>
    </source>
</reference>
<dbReference type="SMART" id="SM00474">
    <property type="entry name" value="35EXOc"/>
    <property type="match status" value="1"/>
</dbReference>
<dbReference type="InterPro" id="IPR002562">
    <property type="entry name" value="3'-5'_exonuclease_dom"/>
</dbReference>